<dbReference type="SUPFAM" id="SSF48452">
    <property type="entry name" value="TPR-like"/>
    <property type="match status" value="1"/>
</dbReference>
<dbReference type="EMBL" id="CAJOBR010003471">
    <property type="protein sequence ID" value="CAF4739341.1"/>
    <property type="molecule type" value="Genomic_DNA"/>
</dbReference>
<evidence type="ECO:0000313" key="2">
    <source>
        <dbReference type="EMBL" id="CAF3452194.1"/>
    </source>
</evidence>
<dbReference type="Proteomes" id="UP000663838">
    <property type="component" value="Unassembled WGS sequence"/>
</dbReference>
<dbReference type="EMBL" id="CAJOBS010002555">
    <property type="protein sequence ID" value="CAF4822591.1"/>
    <property type="molecule type" value="Genomic_DNA"/>
</dbReference>
<name>A0A818DYV9_9BILA</name>
<evidence type="ECO:0000313" key="5">
    <source>
        <dbReference type="EMBL" id="CAF4465578.1"/>
    </source>
</evidence>
<dbReference type="EMBL" id="CAJOBO010002731">
    <property type="protein sequence ID" value="CAF4465578.1"/>
    <property type="molecule type" value="Genomic_DNA"/>
</dbReference>
<dbReference type="Proteomes" id="UP000663872">
    <property type="component" value="Unassembled WGS sequence"/>
</dbReference>
<evidence type="ECO:0000256" key="1">
    <source>
        <dbReference type="PROSITE-ProRule" id="PRU00339"/>
    </source>
</evidence>
<dbReference type="EMBL" id="CAJNYV010002222">
    <property type="protein sequence ID" value="CAF3463302.1"/>
    <property type="molecule type" value="Genomic_DNA"/>
</dbReference>
<dbReference type="EMBL" id="CAJNYT010002183">
    <property type="protein sequence ID" value="CAF3452194.1"/>
    <property type="molecule type" value="Genomic_DNA"/>
</dbReference>
<dbReference type="SUPFAM" id="SSF56399">
    <property type="entry name" value="ADP-ribosylation"/>
    <property type="match status" value="1"/>
</dbReference>
<comment type="caution">
    <text evidence="2">The sequence shown here is derived from an EMBL/GenBank/DDBJ whole genome shotgun (WGS) entry which is preliminary data.</text>
</comment>
<dbReference type="PROSITE" id="PS50005">
    <property type="entry name" value="TPR"/>
    <property type="match status" value="1"/>
</dbReference>
<dbReference type="InterPro" id="IPR011990">
    <property type="entry name" value="TPR-like_helical_dom_sf"/>
</dbReference>
<dbReference type="Proteomes" id="UP000663848">
    <property type="component" value="Unassembled WGS sequence"/>
</dbReference>
<dbReference type="Proteomes" id="UP000663833">
    <property type="component" value="Unassembled WGS sequence"/>
</dbReference>
<dbReference type="EMBL" id="CAJNYD010004524">
    <property type="protein sequence ID" value="CAF3607193.1"/>
    <property type="molecule type" value="Genomic_DNA"/>
</dbReference>
<dbReference type="Proteomes" id="UP000663851">
    <property type="component" value="Unassembled WGS sequence"/>
</dbReference>
<feature type="repeat" description="TPR" evidence="1">
    <location>
        <begin position="743"/>
        <end position="776"/>
    </location>
</feature>
<proteinExistence type="predicted"/>
<protein>
    <submittedName>
        <fullName evidence="2">Uncharacterized protein</fullName>
    </submittedName>
</protein>
<dbReference type="SMART" id="SM00028">
    <property type="entry name" value="TPR"/>
    <property type="match status" value="5"/>
</dbReference>
<gene>
    <name evidence="2" type="ORF">GRG538_LOCUS14309</name>
    <name evidence="5" type="ORF">HFQ381_LOCUS25017</name>
    <name evidence="3" type="ORF">KIK155_LOCUS13254</name>
    <name evidence="4" type="ORF">LUA448_LOCUS30743</name>
    <name evidence="6" type="ORF">QYT958_LOCUS20193</name>
    <name evidence="7" type="ORF">TOA249_LOCUS24683</name>
</gene>
<sequence length="858" mass="99216">MNHSEVDVCALISTKEEEDSFHQHTSAVEGFDNNIAFFFDPDECVEFILSIHQEKCLLILGKHQCHLVDIFSTLPCVFYIYLTEAQYYEDASRVRCIISSPGELLAKLKKDIAMLEKNDLNFSISPTIESRLHGSTTTDVRDDKLAFCYTHTMLLVLLHTQKPTNNIHTDMLKECRAAYDGNAKELEKIDEFAKTYESTKAISWYTKDSFLYRQLNAALRRANMLIIWKFRFIIQDIYRQVETLHTEQTKNVNGISHNTYRLYRGQHMTLNEFKQIKDNVGHLMAINSFLSTTKYRNLAEIWAGDGEDRPKLESVIFEIIIDESKFGDISIVFADITVESIFEEEREVLLAMGTTLLIESVEPEGNAWKICFCACPFEDRVYRELKTRLPKCDESLIFNENMSRLLIGQALLSMGEIEKAQQITQHIDQFEDPIANCMDTILKSSIEFQKPESDSTESNERTRLWENLSKMKESFKAVKPLMGFHDNSYLNRLQIAEKMIDFSMEMVSTSHSDISTFLRFVMPYLVKESQNQGLILENDRMRYNNSPGCPMEAIGISSRENEPLGLPNFEQIQSLMDQSFIKKNPWHNNILRGIAWTAAQENDNDKAIQCLQEALLRSCDDDQRAAVCIQLALIYIKQENWRAVLETCEKIFNMPKLSEKSPMLLSAHDISASLYQQFKDNCNALVHYKRAVELRCQHHSSHDPKVSADKMRIALIFVELKDMDAAFKIFGEVIELGHSKDTIVAYERMGLIYLARGDCDMAHYCFTQSLEMAQREVSPDIDLIIKNHLNFAMVEYILKHFDEADAHMNEAVTMSNNCQCTQRTKNKIQDTLDVLRSRDTRRHMTTNQREIRDLKHFS</sequence>
<keyword evidence="1" id="KW-0802">TPR repeat</keyword>
<dbReference type="AlphaFoldDB" id="A0A818DYV9"/>
<evidence type="ECO:0000313" key="4">
    <source>
        <dbReference type="EMBL" id="CAF3607193.1"/>
    </source>
</evidence>
<evidence type="ECO:0000313" key="3">
    <source>
        <dbReference type="EMBL" id="CAF3463302.1"/>
    </source>
</evidence>
<evidence type="ECO:0000313" key="7">
    <source>
        <dbReference type="EMBL" id="CAF4822591.1"/>
    </source>
</evidence>
<organism evidence="2 8">
    <name type="scientific">Rotaria socialis</name>
    <dbReference type="NCBI Taxonomy" id="392032"/>
    <lineage>
        <taxon>Eukaryota</taxon>
        <taxon>Metazoa</taxon>
        <taxon>Spiralia</taxon>
        <taxon>Gnathifera</taxon>
        <taxon>Rotifera</taxon>
        <taxon>Eurotatoria</taxon>
        <taxon>Bdelloidea</taxon>
        <taxon>Philodinida</taxon>
        <taxon>Philodinidae</taxon>
        <taxon>Rotaria</taxon>
    </lineage>
</organism>
<dbReference type="InterPro" id="IPR019734">
    <property type="entry name" value="TPR_rpt"/>
</dbReference>
<evidence type="ECO:0000313" key="6">
    <source>
        <dbReference type="EMBL" id="CAF4739341.1"/>
    </source>
</evidence>
<dbReference type="PROSITE" id="PS51996">
    <property type="entry name" value="TR_MART"/>
    <property type="match status" value="1"/>
</dbReference>
<dbReference type="PANTHER" id="PTHR10098">
    <property type="entry name" value="RAPSYN-RELATED"/>
    <property type="match status" value="1"/>
</dbReference>
<dbReference type="Gene3D" id="1.25.40.10">
    <property type="entry name" value="Tetratricopeptide repeat domain"/>
    <property type="match status" value="2"/>
</dbReference>
<reference evidence="2" key="1">
    <citation type="submission" date="2021-02" db="EMBL/GenBank/DDBJ databases">
        <authorList>
            <person name="Nowell W R."/>
        </authorList>
    </citation>
    <scope>NUCLEOTIDE SEQUENCE</scope>
</reference>
<evidence type="ECO:0000313" key="8">
    <source>
        <dbReference type="Proteomes" id="UP000663872"/>
    </source>
</evidence>
<dbReference type="Proteomes" id="UP000663865">
    <property type="component" value="Unassembled WGS sequence"/>
</dbReference>
<accession>A0A818DYV9</accession>
<dbReference type="Gene3D" id="3.90.176.10">
    <property type="entry name" value="Toxin ADP-ribosyltransferase, Chain A, domain 1"/>
    <property type="match status" value="1"/>
</dbReference>